<evidence type="ECO:0000313" key="1">
    <source>
        <dbReference type="EMBL" id="KRQ95654.1"/>
    </source>
</evidence>
<gene>
    <name evidence="1" type="ORF">CQ12_03445</name>
</gene>
<dbReference type="Gene3D" id="2.40.128.380">
    <property type="entry name" value="T3SS negative regulator GrlR"/>
    <property type="match status" value="2"/>
</dbReference>
<reference evidence="1 2" key="1">
    <citation type="submission" date="2014-03" db="EMBL/GenBank/DDBJ databases">
        <title>Bradyrhizobium valentinum sp. nov., isolated from effective nodules of Lupinus mariae-josephae, a lupine endemic of basic-lime soils in Eastern Spain.</title>
        <authorList>
            <person name="Duran D."/>
            <person name="Rey L."/>
            <person name="Navarro A."/>
            <person name="Busquets A."/>
            <person name="Imperial J."/>
            <person name="Ruiz-Argueso T."/>
        </authorList>
    </citation>
    <scope>NUCLEOTIDE SEQUENCE [LARGE SCALE GENOMIC DNA]</scope>
    <source>
        <strain evidence="1 2">PAC68</strain>
    </source>
</reference>
<keyword evidence="2" id="KW-1185">Reference proteome</keyword>
<comment type="caution">
    <text evidence="1">The sequence shown here is derived from an EMBL/GenBank/DDBJ whole genome shotgun (WGS) entry which is preliminary data.</text>
</comment>
<organism evidence="1 2">
    <name type="scientific">Bradyrhizobium jicamae</name>
    <dbReference type="NCBI Taxonomy" id="280332"/>
    <lineage>
        <taxon>Bacteria</taxon>
        <taxon>Pseudomonadati</taxon>
        <taxon>Pseudomonadota</taxon>
        <taxon>Alphaproteobacteria</taxon>
        <taxon>Hyphomicrobiales</taxon>
        <taxon>Nitrobacteraceae</taxon>
        <taxon>Bradyrhizobium</taxon>
    </lineage>
</organism>
<evidence type="ECO:0000313" key="2">
    <source>
        <dbReference type="Proteomes" id="UP000050863"/>
    </source>
</evidence>
<name>A0A0R3KIN9_9BRAD</name>
<dbReference type="Proteomes" id="UP000050863">
    <property type="component" value="Unassembled WGS sequence"/>
</dbReference>
<protein>
    <recommendedName>
        <fullName evidence="3">T3SS negative regulator,GrlR</fullName>
    </recommendedName>
</protein>
<evidence type="ECO:0008006" key="3">
    <source>
        <dbReference type="Google" id="ProtNLM"/>
    </source>
</evidence>
<sequence length="259" mass="27572">MEPANRVFAGQKTFAGHEASRGVLKGLYKFRFTTERGEGSGVMFATAGGRLYGGDSGSSFVGSFTEADGIVSCEVTMSRHYYDPKYVPMFEVEHAVMNFTGVARGEEIHFEGGSAALPGVHFTTVLTPIDVTDAPPPGEVGPDGIGNGLYSIHIRMLDGIDAGNTGVMMLRDGRIRGGDAFFDYIGAYSAANGKWKGELVNREHTPSMSERPIFGGHEVGIGFSGTYDANGAEGEATALAGKRSIRFKAVLRKLVEVEG</sequence>
<accession>A0A0R3KIN9</accession>
<dbReference type="OrthoDB" id="8250215at2"/>
<dbReference type="AlphaFoldDB" id="A0A0R3KIN9"/>
<dbReference type="EMBL" id="LLXZ01000205">
    <property type="protein sequence ID" value="KRQ95654.1"/>
    <property type="molecule type" value="Genomic_DNA"/>
</dbReference>
<proteinExistence type="predicted"/>
<dbReference type="InterPro" id="IPR043019">
    <property type="entry name" value="GrlR_sf"/>
</dbReference>